<keyword evidence="2" id="KW-1185">Reference proteome</keyword>
<evidence type="ECO:0000313" key="1">
    <source>
        <dbReference type="EMBL" id="ARO87893.1"/>
    </source>
</evidence>
<dbReference type="OrthoDB" id="8450247at2"/>
<sequence>MATPFISPNLYQLSGNNLHVSYSTSGIDGKPHFSYQDAQHNLGFTGDDIRAVECDLGTVVSVTIQRTIDSGSTSFSVLIPRANLAAGESVRIRTKGIVTIHRFSIVPALNHGQLDLYTVTTLRGTASHVDF</sequence>
<dbReference type="EMBL" id="CP021106">
    <property type="protein sequence ID" value="ARO87893.1"/>
    <property type="molecule type" value="Genomic_DNA"/>
</dbReference>
<name>A0A1W6SQ24_9PROT</name>
<evidence type="ECO:0000313" key="2">
    <source>
        <dbReference type="Proteomes" id="UP000012179"/>
    </source>
</evidence>
<dbReference type="Proteomes" id="UP000012179">
    <property type="component" value="Chromosome"/>
</dbReference>
<organism evidence="1 2">
    <name type="scientific">Nitrosospira lacus</name>
    <dbReference type="NCBI Taxonomy" id="1288494"/>
    <lineage>
        <taxon>Bacteria</taxon>
        <taxon>Pseudomonadati</taxon>
        <taxon>Pseudomonadota</taxon>
        <taxon>Betaproteobacteria</taxon>
        <taxon>Nitrosomonadales</taxon>
        <taxon>Nitrosomonadaceae</taxon>
        <taxon>Nitrosospira</taxon>
    </lineage>
</organism>
<dbReference type="eggNOG" id="ENOG5033KYA">
    <property type="taxonomic scope" value="Bacteria"/>
</dbReference>
<gene>
    <name evidence="1" type="ORF">EBAPG3_008995</name>
</gene>
<protein>
    <submittedName>
        <fullName evidence="1">Uncharacterized protein</fullName>
    </submittedName>
</protein>
<dbReference type="RefSeq" id="WP_004176638.1">
    <property type="nucleotide sequence ID" value="NZ_CP021106.3"/>
</dbReference>
<reference evidence="1 2" key="1">
    <citation type="journal article" date="2015" name="Int. J. Syst. Evol. Microbiol.">
        <title>Nitrosospira lacus sp. nov., a psychrotolerant, ammonia-oxidizing bacterium from sandy lake sediment.</title>
        <authorList>
            <person name="Urakawa H."/>
            <person name="Garcia J.C."/>
            <person name="Nielsen J.L."/>
            <person name="Le V.Q."/>
            <person name="Kozlowski J.A."/>
            <person name="Stein L.Y."/>
            <person name="Lim C.K."/>
            <person name="Pommerening-Roser A."/>
            <person name="Martens-Habbena W."/>
            <person name="Stahl D.A."/>
            <person name="Klotz M.G."/>
        </authorList>
    </citation>
    <scope>NUCLEOTIDE SEQUENCE [LARGE SCALE GENOMIC DNA]</scope>
    <source>
        <strain evidence="1 2">APG3</strain>
    </source>
</reference>
<dbReference type="KEGG" id="nlc:EBAPG3_008995"/>
<dbReference type="AlphaFoldDB" id="A0A1W6SQ24"/>
<proteinExistence type="predicted"/>
<accession>A0A1W6SQ24</accession>